<dbReference type="GO" id="GO:0033617">
    <property type="term" value="P:mitochondrial respiratory chain complex IV assembly"/>
    <property type="evidence" value="ECO:0007669"/>
    <property type="project" value="TreeGrafter"/>
</dbReference>
<organism evidence="6 7">
    <name type="scientific">Amanita muscaria (strain Koide BX008)</name>
    <dbReference type="NCBI Taxonomy" id="946122"/>
    <lineage>
        <taxon>Eukaryota</taxon>
        <taxon>Fungi</taxon>
        <taxon>Dikarya</taxon>
        <taxon>Basidiomycota</taxon>
        <taxon>Agaricomycotina</taxon>
        <taxon>Agaricomycetes</taxon>
        <taxon>Agaricomycetidae</taxon>
        <taxon>Agaricales</taxon>
        <taxon>Pluteineae</taxon>
        <taxon>Amanitaceae</taxon>
        <taxon>Amanita</taxon>
    </lineage>
</organism>
<dbReference type="InParanoid" id="A0A0C2XBB4"/>
<dbReference type="FunCoup" id="A0A0C2XBB4">
    <property type="interactions" value="370"/>
</dbReference>
<keyword evidence="2 5" id="KW-0812">Transmembrane</keyword>
<keyword evidence="5" id="KW-0999">Mitochondrion inner membrane</keyword>
<feature type="transmembrane region" description="Helical" evidence="5">
    <location>
        <begin position="247"/>
        <end position="268"/>
    </location>
</feature>
<dbReference type="EMBL" id="KN818222">
    <property type="protein sequence ID" value="KIL71702.1"/>
    <property type="molecule type" value="Genomic_DNA"/>
</dbReference>
<dbReference type="PANTHER" id="PTHR23427">
    <property type="entry name" value="SURFEIT LOCUS PROTEIN"/>
    <property type="match status" value="1"/>
</dbReference>
<comment type="function">
    <text evidence="5">Probably involved in the biogenesis of the COX complex.</text>
</comment>
<dbReference type="InterPro" id="IPR002994">
    <property type="entry name" value="Surf1/Shy1"/>
</dbReference>
<evidence type="ECO:0000256" key="1">
    <source>
        <dbReference type="ARBA" id="ARBA00004370"/>
    </source>
</evidence>
<dbReference type="AlphaFoldDB" id="A0A0C2XBB4"/>
<dbReference type="PANTHER" id="PTHR23427:SF2">
    <property type="entry name" value="SURFEIT LOCUS PROTEIN 1"/>
    <property type="match status" value="1"/>
</dbReference>
<comment type="subcellular location">
    <subcellularLocation>
        <location evidence="1">Membrane</location>
    </subcellularLocation>
    <subcellularLocation>
        <location evidence="5">Mitochondrion inner membrane</location>
        <topology evidence="5">Multi-pass membrane protein</topology>
    </subcellularLocation>
</comment>
<dbReference type="PROSITE" id="PS50895">
    <property type="entry name" value="SURF1"/>
    <property type="match status" value="1"/>
</dbReference>
<accession>A0A0C2XBB4</accession>
<keyword evidence="5" id="KW-0496">Mitochondrion</keyword>
<dbReference type="InterPro" id="IPR045214">
    <property type="entry name" value="Surf1/Surf4"/>
</dbReference>
<dbReference type="Pfam" id="PF02104">
    <property type="entry name" value="SURF1"/>
    <property type="match status" value="1"/>
</dbReference>
<dbReference type="CDD" id="cd06662">
    <property type="entry name" value="SURF1"/>
    <property type="match status" value="1"/>
</dbReference>
<keyword evidence="4 5" id="KW-0472">Membrane</keyword>
<keyword evidence="7" id="KW-1185">Reference proteome</keyword>
<dbReference type="GO" id="GO:0005743">
    <property type="term" value="C:mitochondrial inner membrane"/>
    <property type="evidence" value="ECO:0007669"/>
    <property type="project" value="UniProtKB-SubCell"/>
</dbReference>
<evidence type="ECO:0000313" key="7">
    <source>
        <dbReference type="Proteomes" id="UP000054549"/>
    </source>
</evidence>
<reference evidence="6 7" key="1">
    <citation type="submission" date="2014-04" db="EMBL/GenBank/DDBJ databases">
        <title>Evolutionary Origins and Diversification of the Mycorrhizal Mutualists.</title>
        <authorList>
            <consortium name="DOE Joint Genome Institute"/>
            <consortium name="Mycorrhizal Genomics Consortium"/>
            <person name="Kohler A."/>
            <person name="Kuo A."/>
            <person name="Nagy L.G."/>
            <person name="Floudas D."/>
            <person name="Copeland A."/>
            <person name="Barry K.W."/>
            <person name="Cichocki N."/>
            <person name="Veneault-Fourrey C."/>
            <person name="LaButti K."/>
            <person name="Lindquist E.A."/>
            <person name="Lipzen A."/>
            <person name="Lundell T."/>
            <person name="Morin E."/>
            <person name="Murat C."/>
            <person name="Riley R."/>
            <person name="Ohm R."/>
            <person name="Sun H."/>
            <person name="Tunlid A."/>
            <person name="Henrissat B."/>
            <person name="Grigoriev I.V."/>
            <person name="Hibbett D.S."/>
            <person name="Martin F."/>
        </authorList>
    </citation>
    <scope>NUCLEOTIDE SEQUENCE [LARGE SCALE GENOMIC DNA]</scope>
    <source>
        <strain evidence="6 7">Koide BX008</strain>
    </source>
</reference>
<evidence type="ECO:0000256" key="5">
    <source>
        <dbReference type="RuleBase" id="RU363076"/>
    </source>
</evidence>
<keyword evidence="3 5" id="KW-1133">Transmembrane helix</keyword>
<dbReference type="HOGENOM" id="CLU_047737_3_1_1"/>
<proteinExistence type="inferred from homology"/>
<feature type="transmembrane region" description="Helical" evidence="5">
    <location>
        <begin position="36"/>
        <end position="57"/>
    </location>
</feature>
<sequence length="283" mass="32176">MLSFRSFKLHLAIPRARSFYTKSDVPSIYKPRKESWITPTMVLIGVIPFFTFGLGTWQLKRLKWKINLIDELEEKLQLPPLSLPHKVNLSVIPEFTFRKVFLKGRWDHAHTMLMGPRVREGVHGVHVVTPLIRENGSTVLVDRGFVSNDHLKDAAFQKEQREVEMLGMLRTSQGRNVFTPDNHPEQGQWYWNDVPAMAKQAGGAAGGVQEVFIEQIFEGHAGEANTRLSKGVPIGRPPTVELRNSHLSYVVTWYSLSALTAAMFVALLKKRKQAPGRKLPRFT</sequence>
<dbReference type="STRING" id="946122.A0A0C2XBB4"/>
<dbReference type="OrthoDB" id="10040024at2759"/>
<protein>
    <recommendedName>
        <fullName evidence="5">SURF1-like protein</fullName>
    </recommendedName>
</protein>
<dbReference type="Proteomes" id="UP000054549">
    <property type="component" value="Unassembled WGS sequence"/>
</dbReference>
<evidence type="ECO:0000256" key="3">
    <source>
        <dbReference type="ARBA" id="ARBA00022989"/>
    </source>
</evidence>
<gene>
    <name evidence="6" type="ORF">M378DRAFT_115103</name>
</gene>
<name>A0A0C2XBB4_AMAMK</name>
<evidence type="ECO:0000313" key="6">
    <source>
        <dbReference type="EMBL" id="KIL71702.1"/>
    </source>
</evidence>
<evidence type="ECO:0000256" key="4">
    <source>
        <dbReference type="ARBA" id="ARBA00023136"/>
    </source>
</evidence>
<evidence type="ECO:0000256" key="2">
    <source>
        <dbReference type="ARBA" id="ARBA00022692"/>
    </source>
</evidence>
<comment type="similarity">
    <text evidence="5">Belongs to the SURF1 family.</text>
</comment>